<dbReference type="PaxDb" id="55529-EKX54336"/>
<dbReference type="eggNOG" id="ENOG502S6AU">
    <property type="taxonomic scope" value="Eukaryota"/>
</dbReference>
<evidence type="ECO:0000256" key="1">
    <source>
        <dbReference type="SAM" id="Phobius"/>
    </source>
</evidence>
<reference evidence="4" key="3">
    <citation type="submission" date="2016-03" db="UniProtKB">
        <authorList>
            <consortium name="EnsemblProtists"/>
        </authorList>
    </citation>
    <scope>IDENTIFICATION</scope>
</reference>
<dbReference type="OrthoDB" id="10260134at2759"/>
<evidence type="ECO:0000313" key="3">
    <source>
        <dbReference type="EMBL" id="EKX54336.1"/>
    </source>
</evidence>
<dbReference type="GO" id="GO:0006629">
    <property type="term" value="P:lipid metabolic process"/>
    <property type="evidence" value="ECO:0007669"/>
    <property type="project" value="InterPro"/>
</dbReference>
<dbReference type="Pfam" id="PF00487">
    <property type="entry name" value="FA_desaturase"/>
    <property type="match status" value="1"/>
</dbReference>
<dbReference type="InterPro" id="IPR012171">
    <property type="entry name" value="Fatty_acid_desaturase"/>
</dbReference>
<sequence length="251" mass="29526">MAHHSFFSKSRINAIGAILLGWMVYTPYSGWKRGHDYHHRHSNNTDRKQYAQTAPLDIKQYQKLSQAQKLMYKMIYGHWTLVSTTPYLYFMVYQRFISKWYENLLVAMYLLAIYGYGDYRLMMVDLLTTGLGGGLGVFLFHIQHTFEGSYKAPCSEYSRYENGMTGSSYLLVPEWFKFFSASIEYHHIHHLNTRVPLYNLRACHEFGQHLFNSVPTFTLLGAAQRLPYSIRVDENREFISCYDDYFLSSAR</sequence>
<feature type="transmembrane region" description="Helical" evidence="1">
    <location>
        <begin position="123"/>
        <end position="142"/>
    </location>
</feature>
<feature type="transmembrane region" description="Helical" evidence="1">
    <location>
        <begin position="12"/>
        <end position="31"/>
    </location>
</feature>
<evidence type="ECO:0000259" key="2">
    <source>
        <dbReference type="Pfam" id="PF00487"/>
    </source>
</evidence>
<reference evidence="3 5" key="1">
    <citation type="journal article" date="2012" name="Nature">
        <title>Algal genomes reveal evolutionary mosaicism and the fate of nucleomorphs.</title>
        <authorList>
            <consortium name="DOE Joint Genome Institute"/>
            <person name="Curtis B.A."/>
            <person name="Tanifuji G."/>
            <person name="Burki F."/>
            <person name="Gruber A."/>
            <person name="Irimia M."/>
            <person name="Maruyama S."/>
            <person name="Arias M.C."/>
            <person name="Ball S.G."/>
            <person name="Gile G.H."/>
            <person name="Hirakawa Y."/>
            <person name="Hopkins J.F."/>
            <person name="Kuo A."/>
            <person name="Rensing S.A."/>
            <person name="Schmutz J."/>
            <person name="Symeonidi A."/>
            <person name="Elias M."/>
            <person name="Eveleigh R.J."/>
            <person name="Herman E.K."/>
            <person name="Klute M.J."/>
            <person name="Nakayama T."/>
            <person name="Obornik M."/>
            <person name="Reyes-Prieto A."/>
            <person name="Armbrust E.V."/>
            <person name="Aves S.J."/>
            <person name="Beiko R.G."/>
            <person name="Coutinho P."/>
            <person name="Dacks J.B."/>
            <person name="Durnford D.G."/>
            <person name="Fast N.M."/>
            <person name="Green B.R."/>
            <person name="Grisdale C.J."/>
            <person name="Hempel F."/>
            <person name="Henrissat B."/>
            <person name="Hoppner M.P."/>
            <person name="Ishida K."/>
            <person name="Kim E."/>
            <person name="Koreny L."/>
            <person name="Kroth P.G."/>
            <person name="Liu Y."/>
            <person name="Malik S.B."/>
            <person name="Maier U.G."/>
            <person name="McRose D."/>
            <person name="Mock T."/>
            <person name="Neilson J.A."/>
            <person name="Onodera N.T."/>
            <person name="Poole A.M."/>
            <person name="Pritham E.J."/>
            <person name="Richards T.A."/>
            <person name="Rocap G."/>
            <person name="Roy S.W."/>
            <person name="Sarai C."/>
            <person name="Schaack S."/>
            <person name="Shirato S."/>
            <person name="Slamovits C.H."/>
            <person name="Spencer D.F."/>
            <person name="Suzuki S."/>
            <person name="Worden A.Z."/>
            <person name="Zauner S."/>
            <person name="Barry K."/>
            <person name="Bell C."/>
            <person name="Bharti A.K."/>
            <person name="Crow J.A."/>
            <person name="Grimwood J."/>
            <person name="Kramer R."/>
            <person name="Lindquist E."/>
            <person name="Lucas S."/>
            <person name="Salamov A."/>
            <person name="McFadden G.I."/>
            <person name="Lane C.E."/>
            <person name="Keeling P.J."/>
            <person name="Gray M.W."/>
            <person name="Grigoriev I.V."/>
            <person name="Archibald J.M."/>
        </authorList>
    </citation>
    <scope>NUCLEOTIDE SEQUENCE</scope>
    <source>
        <strain evidence="3 5">CCMP2712</strain>
    </source>
</reference>
<evidence type="ECO:0000313" key="4">
    <source>
        <dbReference type="EnsemblProtists" id="EKX54336"/>
    </source>
</evidence>
<dbReference type="GO" id="GO:0016717">
    <property type="term" value="F:oxidoreductase activity, acting on paired donors, with oxidation of a pair of donors resulting in the reduction of molecular oxygen to two molecules of water"/>
    <property type="evidence" value="ECO:0007669"/>
    <property type="project" value="TreeGrafter"/>
</dbReference>
<dbReference type="GO" id="GO:0016020">
    <property type="term" value="C:membrane"/>
    <property type="evidence" value="ECO:0007669"/>
    <property type="project" value="TreeGrafter"/>
</dbReference>
<dbReference type="EMBL" id="JH992967">
    <property type="protein sequence ID" value="EKX54336.1"/>
    <property type="molecule type" value="Genomic_DNA"/>
</dbReference>
<organism evidence="3">
    <name type="scientific">Guillardia theta (strain CCMP2712)</name>
    <name type="common">Cryptophyte</name>
    <dbReference type="NCBI Taxonomy" id="905079"/>
    <lineage>
        <taxon>Eukaryota</taxon>
        <taxon>Cryptophyceae</taxon>
        <taxon>Pyrenomonadales</taxon>
        <taxon>Geminigeraceae</taxon>
        <taxon>Guillardia</taxon>
    </lineage>
</organism>
<gene>
    <name evidence="3" type="ORF">GUITHDRAFT_132084</name>
</gene>
<reference evidence="5" key="2">
    <citation type="submission" date="2012-11" db="EMBL/GenBank/DDBJ databases">
        <authorList>
            <person name="Kuo A."/>
            <person name="Curtis B.A."/>
            <person name="Tanifuji G."/>
            <person name="Burki F."/>
            <person name="Gruber A."/>
            <person name="Irimia M."/>
            <person name="Maruyama S."/>
            <person name="Arias M.C."/>
            <person name="Ball S.G."/>
            <person name="Gile G.H."/>
            <person name="Hirakawa Y."/>
            <person name="Hopkins J.F."/>
            <person name="Rensing S.A."/>
            <person name="Schmutz J."/>
            <person name="Symeonidi A."/>
            <person name="Elias M."/>
            <person name="Eveleigh R.J."/>
            <person name="Herman E.K."/>
            <person name="Klute M.J."/>
            <person name="Nakayama T."/>
            <person name="Obornik M."/>
            <person name="Reyes-Prieto A."/>
            <person name="Armbrust E.V."/>
            <person name="Aves S.J."/>
            <person name="Beiko R.G."/>
            <person name="Coutinho P."/>
            <person name="Dacks J.B."/>
            <person name="Durnford D.G."/>
            <person name="Fast N.M."/>
            <person name="Green B.R."/>
            <person name="Grisdale C."/>
            <person name="Hempe F."/>
            <person name="Henrissat B."/>
            <person name="Hoppner M.P."/>
            <person name="Ishida K.-I."/>
            <person name="Kim E."/>
            <person name="Koreny L."/>
            <person name="Kroth P.G."/>
            <person name="Liu Y."/>
            <person name="Malik S.-B."/>
            <person name="Maier U.G."/>
            <person name="McRose D."/>
            <person name="Mock T."/>
            <person name="Neilson J.A."/>
            <person name="Onodera N.T."/>
            <person name="Poole A.M."/>
            <person name="Pritham E.J."/>
            <person name="Richards T.A."/>
            <person name="Rocap G."/>
            <person name="Roy S.W."/>
            <person name="Sarai C."/>
            <person name="Schaack S."/>
            <person name="Shirato S."/>
            <person name="Slamovits C.H."/>
            <person name="Spencer D.F."/>
            <person name="Suzuki S."/>
            <person name="Worden A.Z."/>
            <person name="Zauner S."/>
            <person name="Barry K."/>
            <person name="Bell C."/>
            <person name="Bharti A.K."/>
            <person name="Crow J.A."/>
            <person name="Grimwood J."/>
            <person name="Kramer R."/>
            <person name="Lindquist E."/>
            <person name="Lucas S."/>
            <person name="Salamov A."/>
            <person name="McFadden G.I."/>
            <person name="Lane C.E."/>
            <person name="Keeling P.J."/>
            <person name="Gray M.W."/>
            <person name="Grigoriev I.V."/>
            <person name="Archibald J.M."/>
        </authorList>
    </citation>
    <scope>NUCLEOTIDE SEQUENCE</scope>
    <source>
        <strain evidence="5">CCMP2712</strain>
    </source>
</reference>
<protein>
    <recommendedName>
        <fullName evidence="2">Fatty acid desaturase domain-containing protein</fullName>
    </recommendedName>
</protein>
<feature type="transmembrane region" description="Helical" evidence="1">
    <location>
        <begin position="100"/>
        <end position="117"/>
    </location>
</feature>
<keyword evidence="1" id="KW-0472">Membrane</keyword>
<dbReference type="GeneID" id="17311114"/>
<accession>L1K0I3</accession>
<dbReference type="AlphaFoldDB" id="L1K0I3"/>
<dbReference type="Proteomes" id="UP000011087">
    <property type="component" value="Unassembled WGS sequence"/>
</dbReference>
<dbReference type="KEGG" id="gtt:GUITHDRAFT_132084"/>
<dbReference type="PANTHER" id="PTHR19353:SF73">
    <property type="entry name" value="FATTY ACID DESATURASE"/>
    <property type="match status" value="1"/>
</dbReference>
<keyword evidence="5" id="KW-1185">Reference proteome</keyword>
<dbReference type="HOGENOM" id="CLU_043118_0_0_1"/>
<keyword evidence="1" id="KW-1133">Transmembrane helix</keyword>
<feature type="domain" description="Fatty acid desaturase" evidence="2">
    <location>
        <begin position="2"/>
        <end position="205"/>
    </location>
</feature>
<dbReference type="RefSeq" id="XP_005841316.1">
    <property type="nucleotide sequence ID" value="XM_005841259.1"/>
</dbReference>
<name>L1K0I3_GUITC</name>
<proteinExistence type="predicted"/>
<keyword evidence="1" id="KW-0812">Transmembrane</keyword>
<dbReference type="InterPro" id="IPR005804">
    <property type="entry name" value="FA_desaturase_dom"/>
</dbReference>
<dbReference type="PANTHER" id="PTHR19353">
    <property type="entry name" value="FATTY ACID DESATURASE 2"/>
    <property type="match status" value="1"/>
</dbReference>
<evidence type="ECO:0000313" key="5">
    <source>
        <dbReference type="Proteomes" id="UP000011087"/>
    </source>
</evidence>
<feature type="transmembrane region" description="Helical" evidence="1">
    <location>
        <begin position="75"/>
        <end position="93"/>
    </location>
</feature>
<dbReference type="EnsemblProtists" id="EKX54336">
    <property type="protein sequence ID" value="EKX54336"/>
    <property type="gene ID" value="GUITHDRAFT_132084"/>
</dbReference>